<dbReference type="EMBL" id="JBHLXP010000001">
    <property type="protein sequence ID" value="MFC0048554.1"/>
    <property type="molecule type" value="Genomic_DNA"/>
</dbReference>
<comment type="caution">
    <text evidence="2">The sequence shown here is derived from an EMBL/GenBank/DDBJ whole genome shotgun (WGS) entry which is preliminary data.</text>
</comment>
<feature type="transmembrane region" description="Helical" evidence="1">
    <location>
        <begin position="46"/>
        <end position="66"/>
    </location>
</feature>
<sequence>MAWISLKTQNLPTLALVVIAQVSIAYALSNPGFDWSSIEVFSPDTVVVSLIVLVAALFSSLLPASVKHQLVFLRRKNALPGHRFLQLAEHDQRIDLLRLKQQILPLVQLNVTEEQQNRVWYQNIYHPHQNAPLVKSAHKAFLQWRDSMVVSMFIALLLAVGVQTVPAVAVAFSPLSFLVSLFFVLATGCAAHHNGKRMVTNAVVLWLLKPSACQQ</sequence>
<dbReference type="RefSeq" id="WP_377242847.1">
    <property type="nucleotide sequence ID" value="NZ_JBHLXP010000001.1"/>
</dbReference>
<feature type="transmembrane region" description="Helical" evidence="1">
    <location>
        <begin position="148"/>
        <end position="165"/>
    </location>
</feature>
<dbReference type="Proteomes" id="UP001589813">
    <property type="component" value="Unassembled WGS sequence"/>
</dbReference>
<keyword evidence="3" id="KW-1185">Reference proteome</keyword>
<protein>
    <submittedName>
        <fullName evidence="2">Uncharacterized protein</fullName>
    </submittedName>
</protein>
<proteinExistence type="predicted"/>
<accession>A0ABV6BCF4</accession>
<keyword evidence="1" id="KW-1133">Transmembrane helix</keyword>
<evidence type="ECO:0000256" key="1">
    <source>
        <dbReference type="SAM" id="Phobius"/>
    </source>
</evidence>
<evidence type="ECO:0000313" key="2">
    <source>
        <dbReference type="EMBL" id="MFC0048554.1"/>
    </source>
</evidence>
<keyword evidence="1" id="KW-0472">Membrane</keyword>
<evidence type="ECO:0000313" key="3">
    <source>
        <dbReference type="Proteomes" id="UP001589813"/>
    </source>
</evidence>
<keyword evidence="1" id="KW-0812">Transmembrane</keyword>
<organism evidence="2 3">
    <name type="scientific">Rheinheimera tilapiae</name>
    <dbReference type="NCBI Taxonomy" id="875043"/>
    <lineage>
        <taxon>Bacteria</taxon>
        <taxon>Pseudomonadati</taxon>
        <taxon>Pseudomonadota</taxon>
        <taxon>Gammaproteobacteria</taxon>
        <taxon>Chromatiales</taxon>
        <taxon>Chromatiaceae</taxon>
        <taxon>Rheinheimera</taxon>
    </lineage>
</organism>
<reference evidence="2 3" key="1">
    <citation type="submission" date="2024-09" db="EMBL/GenBank/DDBJ databases">
        <authorList>
            <person name="Sun Q."/>
            <person name="Mori K."/>
        </authorList>
    </citation>
    <scope>NUCLEOTIDE SEQUENCE [LARGE SCALE GENOMIC DNA]</scope>
    <source>
        <strain evidence="2 3">KCTC 23315</strain>
    </source>
</reference>
<gene>
    <name evidence="2" type="ORF">ACFFJP_09660</name>
</gene>
<name>A0ABV6BCF4_9GAMM</name>
<feature type="transmembrane region" description="Helical" evidence="1">
    <location>
        <begin position="171"/>
        <end position="191"/>
    </location>
</feature>